<evidence type="ECO:0000256" key="4">
    <source>
        <dbReference type="ARBA" id="ARBA00022692"/>
    </source>
</evidence>
<dbReference type="InterPro" id="IPR000515">
    <property type="entry name" value="MetI-like"/>
</dbReference>
<accession>A0A543I7V5</accession>
<feature type="transmembrane region" description="Helical" evidence="7">
    <location>
        <begin position="177"/>
        <end position="203"/>
    </location>
</feature>
<comment type="subcellular location">
    <subcellularLocation>
        <location evidence="1 7">Cell membrane</location>
        <topology evidence="1 7">Multi-pass membrane protein</topology>
    </subcellularLocation>
</comment>
<dbReference type="RefSeq" id="WP_141965755.1">
    <property type="nucleotide sequence ID" value="NZ_VFPO01000001.1"/>
</dbReference>
<protein>
    <submittedName>
        <fullName evidence="9">NitT/TauT family transport system permease protein/sulfonate transport system permease protein</fullName>
    </submittedName>
</protein>
<keyword evidence="4 7" id="KW-0812">Transmembrane</keyword>
<feature type="transmembrane region" description="Helical" evidence="7">
    <location>
        <begin position="223"/>
        <end position="246"/>
    </location>
</feature>
<evidence type="ECO:0000259" key="8">
    <source>
        <dbReference type="PROSITE" id="PS50928"/>
    </source>
</evidence>
<feature type="domain" description="ABC transmembrane type-1" evidence="8">
    <location>
        <begin position="63"/>
        <end position="243"/>
    </location>
</feature>
<gene>
    <name evidence="9" type="ORF">FHX41_0222</name>
</gene>
<keyword evidence="2 7" id="KW-0813">Transport</keyword>
<sequence length="252" mass="26012">MSLSVSLSRRVPWQGPLLGTGVAIAALLLWLLVSSLTPYIASPGSTLSAIAEGVRSGFLTSAARASLSATLAGFALASAVSLGLSYMLAANSFLGKVFTPVLHSYGSLPHIIFLPILLMVFGTGTSSKVAMAALVAVFPMTVNMIGGLAAVPRTWLKMGRVSGGSRLRVIAKVHVRGALPSMLVGLRLGFGSAFLAVVISEFFGSDSGLGVAMAAAYGSLDYAKLSAVVVMTLLISLLGNSVIRLVERRLDT</sequence>
<feature type="transmembrane region" description="Helical" evidence="7">
    <location>
        <begin position="101"/>
        <end position="123"/>
    </location>
</feature>
<dbReference type="CDD" id="cd06261">
    <property type="entry name" value="TM_PBP2"/>
    <property type="match status" value="1"/>
</dbReference>
<feature type="transmembrane region" description="Helical" evidence="7">
    <location>
        <begin position="129"/>
        <end position="156"/>
    </location>
</feature>
<evidence type="ECO:0000256" key="3">
    <source>
        <dbReference type="ARBA" id="ARBA00022475"/>
    </source>
</evidence>
<evidence type="ECO:0000313" key="9">
    <source>
        <dbReference type="EMBL" id="TQM66641.1"/>
    </source>
</evidence>
<dbReference type="Pfam" id="PF00528">
    <property type="entry name" value="BPD_transp_1"/>
    <property type="match status" value="1"/>
</dbReference>
<dbReference type="PANTHER" id="PTHR30151:SF0">
    <property type="entry name" value="ABC TRANSPORTER PERMEASE PROTEIN MJ0413-RELATED"/>
    <property type="match status" value="1"/>
</dbReference>
<evidence type="ECO:0000256" key="6">
    <source>
        <dbReference type="ARBA" id="ARBA00023136"/>
    </source>
</evidence>
<dbReference type="AlphaFoldDB" id="A0A543I7V5"/>
<keyword evidence="6 7" id="KW-0472">Membrane</keyword>
<dbReference type="PANTHER" id="PTHR30151">
    <property type="entry name" value="ALKANE SULFONATE ABC TRANSPORTER-RELATED, MEMBRANE SUBUNIT"/>
    <property type="match status" value="1"/>
</dbReference>
<dbReference type="Proteomes" id="UP000316706">
    <property type="component" value="Unassembled WGS sequence"/>
</dbReference>
<name>A0A543I7V5_9ACTN</name>
<dbReference type="Gene3D" id="1.10.3720.10">
    <property type="entry name" value="MetI-like"/>
    <property type="match status" value="1"/>
</dbReference>
<keyword evidence="5 7" id="KW-1133">Transmembrane helix</keyword>
<dbReference type="OrthoDB" id="3173654at2"/>
<evidence type="ECO:0000256" key="7">
    <source>
        <dbReference type="RuleBase" id="RU363032"/>
    </source>
</evidence>
<reference evidence="9 10" key="1">
    <citation type="submission" date="2019-06" db="EMBL/GenBank/DDBJ databases">
        <title>Sequencing the genomes of 1000 actinobacteria strains.</title>
        <authorList>
            <person name="Klenk H.-P."/>
        </authorList>
    </citation>
    <scope>NUCLEOTIDE SEQUENCE [LARGE SCALE GENOMIC DNA]</scope>
    <source>
        <strain evidence="9 10">DSM 45043</strain>
    </source>
</reference>
<dbReference type="EMBL" id="VFPO01000001">
    <property type="protein sequence ID" value="TQM66641.1"/>
    <property type="molecule type" value="Genomic_DNA"/>
</dbReference>
<dbReference type="GO" id="GO:0055085">
    <property type="term" value="P:transmembrane transport"/>
    <property type="evidence" value="ECO:0007669"/>
    <property type="project" value="InterPro"/>
</dbReference>
<evidence type="ECO:0000256" key="1">
    <source>
        <dbReference type="ARBA" id="ARBA00004651"/>
    </source>
</evidence>
<keyword evidence="3" id="KW-1003">Cell membrane</keyword>
<evidence type="ECO:0000256" key="2">
    <source>
        <dbReference type="ARBA" id="ARBA00022448"/>
    </source>
</evidence>
<dbReference type="InterPro" id="IPR035906">
    <property type="entry name" value="MetI-like_sf"/>
</dbReference>
<comment type="similarity">
    <text evidence="7">Belongs to the binding-protein-dependent transport system permease family.</text>
</comment>
<dbReference type="PROSITE" id="PS50928">
    <property type="entry name" value="ABC_TM1"/>
    <property type="match status" value="1"/>
</dbReference>
<dbReference type="GO" id="GO:0005886">
    <property type="term" value="C:plasma membrane"/>
    <property type="evidence" value="ECO:0007669"/>
    <property type="project" value="UniProtKB-SubCell"/>
</dbReference>
<keyword evidence="10" id="KW-1185">Reference proteome</keyword>
<feature type="transmembrane region" description="Helical" evidence="7">
    <location>
        <begin position="67"/>
        <end position="89"/>
    </location>
</feature>
<organism evidence="9 10">
    <name type="scientific">Actinomadura hallensis</name>
    <dbReference type="NCBI Taxonomy" id="337895"/>
    <lineage>
        <taxon>Bacteria</taxon>
        <taxon>Bacillati</taxon>
        <taxon>Actinomycetota</taxon>
        <taxon>Actinomycetes</taxon>
        <taxon>Streptosporangiales</taxon>
        <taxon>Thermomonosporaceae</taxon>
        <taxon>Actinomadura</taxon>
    </lineage>
</organism>
<proteinExistence type="inferred from homology"/>
<evidence type="ECO:0000256" key="5">
    <source>
        <dbReference type="ARBA" id="ARBA00022989"/>
    </source>
</evidence>
<evidence type="ECO:0000313" key="10">
    <source>
        <dbReference type="Proteomes" id="UP000316706"/>
    </source>
</evidence>
<dbReference type="SUPFAM" id="SSF161098">
    <property type="entry name" value="MetI-like"/>
    <property type="match status" value="1"/>
</dbReference>
<comment type="caution">
    <text evidence="9">The sequence shown here is derived from an EMBL/GenBank/DDBJ whole genome shotgun (WGS) entry which is preliminary data.</text>
</comment>